<feature type="coiled-coil region" evidence="1">
    <location>
        <begin position="53"/>
        <end position="80"/>
    </location>
</feature>
<dbReference type="InterPro" id="IPR013087">
    <property type="entry name" value="Znf_C2H2_type"/>
</dbReference>
<evidence type="ECO:0000313" key="3">
    <source>
        <dbReference type="EMBL" id="QHS99259.1"/>
    </source>
</evidence>
<dbReference type="PROSITE" id="PS50157">
    <property type="entry name" value="ZINC_FINGER_C2H2_2"/>
    <property type="match status" value="1"/>
</dbReference>
<dbReference type="AlphaFoldDB" id="A0A6C0C647"/>
<evidence type="ECO:0000259" key="2">
    <source>
        <dbReference type="PROSITE" id="PS50157"/>
    </source>
</evidence>
<evidence type="ECO:0000256" key="1">
    <source>
        <dbReference type="SAM" id="Coils"/>
    </source>
</evidence>
<name>A0A6C0C647_9ZZZZ</name>
<sequence>MPKCPYCSKAFGRISSLQSHTAFCAIQHQGTYAKRNSMEDLDVPPIRDMYIVLQKLIMDNEKLKKKIVQLEKIASKEKKKICLIDWLNARKKPPSDFVEWVKNITVTQNDFDRILNSNIVNLIMDIIKNNIDDDNVPLCSFDQKLKTIFIYTKKEWRIVEKDEFYRFIDNIIRKLTGQLNNWIQRNNLEFQNNEEKFHTYTKKIYSIDSEEASRRIHLRLYNHIKYNLRNIFEYEFSF</sequence>
<accession>A0A6C0C647</accession>
<keyword evidence="1" id="KW-0175">Coiled coil</keyword>
<feature type="domain" description="C2H2-type" evidence="2">
    <location>
        <begin position="2"/>
        <end position="33"/>
    </location>
</feature>
<protein>
    <recommendedName>
        <fullName evidence="2">C2H2-type domain-containing protein</fullName>
    </recommendedName>
</protein>
<organism evidence="3">
    <name type="scientific">viral metagenome</name>
    <dbReference type="NCBI Taxonomy" id="1070528"/>
    <lineage>
        <taxon>unclassified sequences</taxon>
        <taxon>metagenomes</taxon>
        <taxon>organismal metagenomes</taxon>
    </lineage>
</organism>
<proteinExistence type="predicted"/>
<dbReference type="EMBL" id="MN739337">
    <property type="protein sequence ID" value="QHS99259.1"/>
    <property type="molecule type" value="Genomic_DNA"/>
</dbReference>
<reference evidence="3" key="1">
    <citation type="journal article" date="2020" name="Nature">
        <title>Giant virus diversity and host interactions through global metagenomics.</title>
        <authorList>
            <person name="Schulz F."/>
            <person name="Roux S."/>
            <person name="Paez-Espino D."/>
            <person name="Jungbluth S."/>
            <person name="Walsh D.A."/>
            <person name="Denef V.J."/>
            <person name="McMahon K.D."/>
            <person name="Konstantinidis K.T."/>
            <person name="Eloe-Fadrosh E.A."/>
            <person name="Kyrpides N.C."/>
            <person name="Woyke T."/>
        </authorList>
    </citation>
    <scope>NUCLEOTIDE SEQUENCE</scope>
    <source>
        <strain evidence="3">GVMAG-M-3300020185-33</strain>
    </source>
</reference>